<sequence>MTTHGFAMIEIPGPDHHKITILDAILDAPTLSCGRIALAPALIEHAITYVWGTAPDHSAGTTLRQFQELIQHRYYPDLYRQALVLEADMDRVPELAETIRHALAADTQLTR</sequence>
<dbReference type="PATRIC" id="fig|1348663.4.peg.2443"/>
<keyword evidence="2" id="KW-1185">Reference proteome</keyword>
<name>A0A066YWX7_9ACTN</name>
<dbReference type="HOGENOM" id="CLU_2154980_0_0_11"/>
<dbReference type="AlphaFoldDB" id="A0A066YWX7"/>
<proteinExistence type="predicted"/>
<evidence type="ECO:0000313" key="2">
    <source>
        <dbReference type="Proteomes" id="UP000027178"/>
    </source>
</evidence>
<dbReference type="OrthoDB" id="9780606at2"/>
<dbReference type="Proteomes" id="UP000027178">
    <property type="component" value="Unassembled WGS sequence"/>
</dbReference>
<gene>
    <name evidence="1" type="ORF">KCH_25250</name>
</gene>
<protein>
    <submittedName>
        <fullName evidence="1">Uncharacterized protein</fullName>
    </submittedName>
</protein>
<dbReference type="RefSeq" id="WP_035862400.1">
    <property type="nucleotide sequence ID" value="NZ_KK853997.1"/>
</dbReference>
<dbReference type="EMBL" id="JNBY01000079">
    <property type="protein sequence ID" value="KDN85697.1"/>
    <property type="molecule type" value="Genomic_DNA"/>
</dbReference>
<comment type="caution">
    <text evidence="1">The sequence shown here is derived from an EMBL/GenBank/DDBJ whole genome shotgun (WGS) entry which is preliminary data.</text>
</comment>
<evidence type="ECO:0000313" key="1">
    <source>
        <dbReference type="EMBL" id="KDN85697.1"/>
    </source>
</evidence>
<organism evidence="1 2">
    <name type="scientific">Kitasatospora cheerisanensis KCTC 2395</name>
    <dbReference type="NCBI Taxonomy" id="1348663"/>
    <lineage>
        <taxon>Bacteria</taxon>
        <taxon>Bacillati</taxon>
        <taxon>Actinomycetota</taxon>
        <taxon>Actinomycetes</taxon>
        <taxon>Kitasatosporales</taxon>
        <taxon>Streptomycetaceae</taxon>
        <taxon>Kitasatospora</taxon>
    </lineage>
</organism>
<accession>A0A066YWX7</accession>
<reference evidence="1 2" key="1">
    <citation type="submission" date="2014-05" db="EMBL/GenBank/DDBJ databases">
        <title>Draft Genome Sequence of Kitasatospora cheerisanensis KCTC 2395.</title>
        <authorList>
            <person name="Nam D.H."/>
        </authorList>
    </citation>
    <scope>NUCLEOTIDE SEQUENCE [LARGE SCALE GENOMIC DNA]</scope>
    <source>
        <strain evidence="1 2">KCTC 2395</strain>
    </source>
</reference>